<dbReference type="SUPFAM" id="SSF53850">
    <property type="entry name" value="Periplasmic binding protein-like II"/>
    <property type="match status" value="1"/>
</dbReference>
<dbReference type="FunFam" id="3.10.105.10:FF:000006">
    <property type="entry name" value="Peptide ABC transporter substrate-binding protein"/>
    <property type="match status" value="1"/>
</dbReference>
<dbReference type="Gene3D" id="3.90.76.10">
    <property type="entry name" value="Dipeptide-binding Protein, Domain 1"/>
    <property type="match status" value="1"/>
</dbReference>
<name>A0A520XF18_9DELT</name>
<evidence type="ECO:0000256" key="3">
    <source>
        <dbReference type="ARBA" id="ARBA00022729"/>
    </source>
</evidence>
<keyword evidence="2" id="KW-0813">Transport</keyword>
<comment type="caution">
    <text evidence="5">The sequence shown here is derived from an EMBL/GenBank/DDBJ whole genome shotgun (WGS) entry which is preliminary data.</text>
</comment>
<organism evidence="5 6">
    <name type="scientific">Candidatus Acidulodesulfobacterium acidiphilum</name>
    <dbReference type="NCBI Taxonomy" id="2597224"/>
    <lineage>
        <taxon>Bacteria</taxon>
        <taxon>Deltaproteobacteria</taxon>
        <taxon>Candidatus Acidulodesulfobacterales</taxon>
        <taxon>Candidatus Acidulodesulfobacterium</taxon>
    </lineage>
</organism>
<dbReference type="InterPro" id="IPR000914">
    <property type="entry name" value="SBP_5_dom"/>
</dbReference>
<dbReference type="AlphaFoldDB" id="A0A520XF18"/>
<dbReference type="InterPro" id="IPR039424">
    <property type="entry name" value="SBP_5"/>
</dbReference>
<gene>
    <name evidence="5" type="ORF">EVJ48_03555</name>
</gene>
<evidence type="ECO:0000256" key="1">
    <source>
        <dbReference type="ARBA" id="ARBA00005695"/>
    </source>
</evidence>
<accession>A0A520XF18</accession>
<comment type="similarity">
    <text evidence="1">Belongs to the bacterial solute-binding protein 5 family.</text>
</comment>
<feature type="domain" description="Solute-binding protein family 5" evidence="4">
    <location>
        <begin position="97"/>
        <end position="461"/>
    </location>
</feature>
<dbReference type="EMBL" id="SHMQ01000006">
    <property type="protein sequence ID" value="RZV39772.1"/>
    <property type="molecule type" value="Genomic_DNA"/>
</dbReference>
<dbReference type="Pfam" id="PF00496">
    <property type="entry name" value="SBP_bac_5"/>
    <property type="match status" value="1"/>
</dbReference>
<dbReference type="GO" id="GO:0042597">
    <property type="term" value="C:periplasmic space"/>
    <property type="evidence" value="ECO:0007669"/>
    <property type="project" value="UniProtKB-ARBA"/>
</dbReference>
<dbReference type="Gene3D" id="3.40.190.10">
    <property type="entry name" value="Periplasmic binding protein-like II"/>
    <property type="match status" value="1"/>
</dbReference>
<evidence type="ECO:0000259" key="4">
    <source>
        <dbReference type="Pfam" id="PF00496"/>
    </source>
</evidence>
<proteinExistence type="inferred from homology"/>
<dbReference type="Proteomes" id="UP000322454">
    <property type="component" value="Unassembled WGS sequence"/>
</dbReference>
<evidence type="ECO:0000256" key="2">
    <source>
        <dbReference type="ARBA" id="ARBA00022448"/>
    </source>
</evidence>
<dbReference type="PANTHER" id="PTHR30290">
    <property type="entry name" value="PERIPLASMIC BINDING COMPONENT OF ABC TRANSPORTER"/>
    <property type="match status" value="1"/>
</dbReference>
<dbReference type="PIRSF" id="PIRSF002741">
    <property type="entry name" value="MppA"/>
    <property type="match status" value="1"/>
</dbReference>
<dbReference type="CDD" id="cd08514">
    <property type="entry name" value="PBP2_AppA_like"/>
    <property type="match status" value="1"/>
</dbReference>
<dbReference type="GO" id="GO:1904680">
    <property type="term" value="F:peptide transmembrane transporter activity"/>
    <property type="evidence" value="ECO:0007669"/>
    <property type="project" value="TreeGrafter"/>
</dbReference>
<dbReference type="PANTHER" id="PTHR30290:SF9">
    <property type="entry name" value="OLIGOPEPTIDE-BINDING PROTEIN APPA"/>
    <property type="match status" value="1"/>
</dbReference>
<keyword evidence="3" id="KW-0732">Signal</keyword>
<dbReference type="InterPro" id="IPR030678">
    <property type="entry name" value="Peptide/Ni-bd"/>
</dbReference>
<evidence type="ECO:0000313" key="6">
    <source>
        <dbReference type="Proteomes" id="UP000322454"/>
    </source>
</evidence>
<sequence length="551" mass="62926">MKLSGYKKRTKYLLLIIAVLTLSAASAVFFHSKSKSGAKNNRNKIVKPIKKIKNSSLIIGLPADATNLIGNMAADAPTAEVTSQIYDGLVRYNRNFKIVPDLAKSWKISNGGKTITFYLRRKVYWQNGQKFTAKDVMFTYRLMVNPKTPTPYAAEYLKVYKAQTIGKYIFRVTYKKPYAPALSSWGLSILPEKLLKGKNLLTTKLRSHPIGTGPYEFDKWVHGYEIVLKANPHYFMGAPKIKRLVYKIVPDISSMFLMLKSNGISYMGLSPIQYKYESNGKGFNSKFKKYIHPSLSFTFLGYNLLDPLFKNIKVRQALSYAINKKEIIKGALFGLGVHCYGPFMPGTYFYDKNVKKYSYNPDKALRLLRQAGWRLKNGILEKNGTPFRFTILTPQGNQERLSAAEIIQQNLKKIGIKADIRAMEWTSLISEFIMKKNFQTVLLGFTITPDPYDNASIFTGSNIVPKGLNFTSFNNLEIDDLFRKARSTFNLKKQKKYYFKIQRILAKDAPYTFLYVPYAMPVVVRSVKGIKPAPAGIGYDIRKWYYAEFND</sequence>
<dbReference type="GO" id="GO:0043190">
    <property type="term" value="C:ATP-binding cassette (ABC) transporter complex"/>
    <property type="evidence" value="ECO:0007669"/>
    <property type="project" value="InterPro"/>
</dbReference>
<protein>
    <submittedName>
        <fullName evidence="5">Peptide-binding protein</fullName>
    </submittedName>
</protein>
<reference evidence="5 6" key="1">
    <citation type="submission" date="2019-01" db="EMBL/GenBank/DDBJ databases">
        <title>Insights into ecological role of a new deltaproteobacterial order Candidatus Sinidesulfobacterales (Sva0485) by metagenomics and metatranscriptomics.</title>
        <authorList>
            <person name="Tan S."/>
            <person name="Liu J."/>
            <person name="Fang Y."/>
            <person name="Hedlund B."/>
            <person name="Lian Z.-H."/>
            <person name="Huang L.-Y."/>
            <person name="Li J.-T."/>
            <person name="Huang L.-N."/>
            <person name="Li W.-J."/>
            <person name="Jiang H.-C."/>
            <person name="Dong H.-L."/>
            <person name="Shu W.-S."/>
        </authorList>
    </citation>
    <scope>NUCLEOTIDE SEQUENCE [LARGE SCALE GENOMIC DNA]</scope>
    <source>
        <strain evidence="5">AP4</strain>
    </source>
</reference>
<dbReference type="GO" id="GO:0015833">
    <property type="term" value="P:peptide transport"/>
    <property type="evidence" value="ECO:0007669"/>
    <property type="project" value="TreeGrafter"/>
</dbReference>
<dbReference type="Gene3D" id="3.10.105.10">
    <property type="entry name" value="Dipeptide-binding Protein, Domain 3"/>
    <property type="match status" value="1"/>
</dbReference>
<evidence type="ECO:0000313" key="5">
    <source>
        <dbReference type="EMBL" id="RZV39772.1"/>
    </source>
</evidence>